<proteinExistence type="inferred from homology"/>
<keyword evidence="4 9" id="KW-0637">Prenyltransferase</keyword>
<dbReference type="Pfam" id="PF00432">
    <property type="entry name" value="Prenyltrans"/>
    <property type="match status" value="1"/>
</dbReference>
<evidence type="ECO:0000259" key="10">
    <source>
        <dbReference type="Pfam" id="PF00432"/>
    </source>
</evidence>
<sequence length="514" mass="55908">MISAGYGDALHRSIYDLPHITSHSDNHPSATLIEQEEIEALFTDLLNGVPSPGVPATSQIEVEDSESTPAQTTLRTSEHAKFLASSLFRLPAPFVALDASRPWLIYWTFHSMDILGLTSDQEIRKRAVSTIVHFMHPLGGFAGGASNTQLPHLLPTYASTCSLAIVGDAGQNGGWHQLAANRQATYDFFMRCKQPNGGFVVCQGGEVDVRGTYCLLVVATLLDLLTPELLHNVDQFIASTQTYEGGFANATFPLTGISPPRSPAMAEAHGGYTSCSLNAHFLLSCLGPPEKPSPLGSSFPKAIDIDNAVRWSVMMQGEAIEAGGFRGRSNKLVDGCYSWWVGGGFPVLEALERRRKIAKGQSVSEDGPRLFNHVALQEYTLVAAQREAGLGGGLRDKPGKRPDLYHTCNNLSGLATAQHRMVQSQTVLEEKRQNFDASKGLPAVVPKTKSGGWGSEEQRQAVRREVWANALAWVDQEESVIGGRENRVNATTPVFNLTPDRLKPFIDFFYGQSS</sequence>
<evidence type="ECO:0000256" key="3">
    <source>
        <dbReference type="ARBA" id="ARBA00015798"/>
    </source>
</evidence>
<keyword evidence="7" id="KW-0677">Repeat</keyword>
<evidence type="ECO:0000256" key="7">
    <source>
        <dbReference type="ARBA" id="ARBA00022737"/>
    </source>
</evidence>
<gene>
    <name evidence="11" type="ORF">BD324DRAFT_618546</name>
</gene>
<dbReference type="InterPro" id="IPR001330">
    <property type="entry name" value="Prenyltrans"/>
</dbReference>
<dbReference type="EMBL" id="NBSH01000003">
    <property type="protein sequence ID" value="ORX39110.1"/>
    <property type="molecule type" value="Genomic_DNA"/>
</dbReference>
<evidence type="ECO:0000256" key="2">
    <source>
        <dbReference type="ARBA" id="ARBA00012702"/>
    </source>
</evidence>
<comment type="similarity">
    <text evidence="1 9">Belongs to the protein prenyltransferase subunit beta family.</text>
</comment>
<comment type="subunit">
    <text evidence="9">Heterodimer of an alpha and a beta subunit.</text>
</comment>
<feature type="domain" description="Prenyltransferase alpha-alpha toroid" evidence="10">
    <location>
        <begin position="74"/>
        <end position="442"/>
    </location>
</feature>
<dbReference type="FunCoup" id="A0A1Y1UM34">
    <property type="interactions" value="185"/>
</dbReference>
<keyword evidence="8 9" id="KW-0862">Zinc</keyword>
<dbReference type="GeneID" id="33556853"/>
<evidence type="ECO:0000313" key="11">
    <source>
        <dbReference type="EMBL" id="ORX39110.1"/>
    </source>
</evidence>
<evidence type="ECO:0000256" key="8">
    <source>
        <dbReference type="ARBA" id="ARBA00022833"/>
    </source>
</evidence>
<name>A0A1Y1UM34_9TREE</name>
<dbReference type="InterPro" id="IPR045089">
    <property type="entry name" value="PGGT1B-like"/>
</dbReference>
<dbReference type="SUPFAM" id="SSF48239">
    <property type="entry name" value="Terpenoid cyclases/Protein prenyltransferases"/>
    <property type="match status" value="1"/>
</dbReference>
<organism evidence="11 12">
    <name type="scientific">Kockovaella imperatae</name>
    <dbReference type="NCBI Taxonomy" id="4999"/>
    <lineage>
        <taxon>Eukaryota</taxon>
        <taxon>Fungi</taxon>
        <taxon>Dikarya</taxon>
        <taxon>Basidiomycota</taxon>
        <taxon>Agaricomycotina</taxon>
        <taxon>Tremellomycetes</taxon>
        <taxon>Tremellales</taxon>
        <taxon>Cuniculitremaceae</taxon>
        <taxon>Kockovaella</taxon>
    </lineage>
</organism>
<evidence type="ECO:0000256" key="9">
    <source>
        <dbReference type="RuleBase" id="RU365056"/>
    </source>
</evidence>
<dbReference type="EC" id="2.5.1.58" evidence="2 9"/>
<dbReference type="Gene3D" id="1.50.10.20">
    <property type="match status" value="1"/>
</dbReference>
<comment type="caution">
    <text evidence="11">The sequence shown here is derived from an EMBL/GenBank/DDBJ whole genome shotgun (WGS) entry which is preliminary data.</text>
</comment>
<protein>
    <recommendedName>
        <fullName evidence="3 9">Protein farnesyltransferase subunit beta</fullName>
        <shortName evidence="9">FTase-beta</shortName>
        <ecNumber evidence="2 9">2.5.1.58</ecNumber>
    </recommendedName>
</protein>
<evidence type="ECO:0000256" key="6">
    <source>
        <dbReference type="ARBA" id="ARBA00022723"/>
    </source>
</evidence>
<keyword evidence="12" id="KW-1185">Reference proteome</keyword>
<dbReference type="InterPro" id="IPR026872">
    <property type="entry name" value="FTB"/>
</dbReference>
<evidence type="ECO:0000256" key="1">
    <source>
        <dbReference type="ARBA" id="ARBA00010497"/>
    </source>
</evidence>
<dbReference type="STRING" id="4999.A0A1Y1UM34"/>
<dbReference type="InParanoid" id="A0A1Y1UM34"/>
<dbReference type="OrthoDB" id="10261146at2759"/>
<comment type="catalytic activity">
    <reaction evidence="9">
        <text>L-cysteinyl-[protein] + (2E,6E)-farnesyl diphosphate = S-(2E,6E)-farnesyl-L-cysteinyl-[protein] + diphosphate</text>
        <dbReference type="Rhea" id="RHEA:13345"/>
        <dbReference type="Rhea" id="RHEA-COMP:10131"/>
        <dbReference type="Rhea" id="RHEA-COMP:11535"/>
        <dbReference type="ChEBI" id="CHEBI:29950"/>
        <dbReference type="ChEBI" id="CHEBI:33019"/>
        <dbReference type="ChEBI" id="CHEBI:86019"/>
        <dbReference type="ChEBI" id="CHEBI:175763"/>
    </reaction>
</comment>
<dbReference type="InterPro" id="IPR008930">
    <property type="entry name" value="Terpenoid_cyclase/PrenylTrfase"/>
</dbReference>
<dbReference type="RefSeq" id="XP_021872973.1">
    <property type="nucleotide sequence ID" value="XM_022015045.1"/>
</dbReference>
<evidence type="ECO:0000256" key="4">
    <source>
        <dbReference type="ARBA" id="ARBA00022602"/>
    </source>
</evidence>
<comment type="cofactor">
    <cofactor evidence="9">
        <name>Zn(2+)</name>
        <dbReference type="ChEBI" id="CHEBI:29105"/>
    </cofactor>
    <text evidence="9">Binds 1 zinc ion per subunit.</text>
</comment>
<dbReference type="AlphaFoldDB" id="A0A1Y1UM34"/>
<evidence type="ECO:0000256" key="5">
    <source>
        <dbReference type="ARBA" id="ARBA00022679"/>
    </source>
</evidence>
<keyword evidence="6 9" id="KW-0479">Metal-binding</keyword>
<keyword evidence="5 9" id="KW-0808">Transferase</keyword>
<dbReference type="PANTHER" id="PTHR11774">
    <property type="entry name" value="GERANYLGERANYL TRANSFERASE TYPE BETA SUBUNIT"/>
    <property type="match status" value="1"/>
</dbReference>
<dbReference type="GO" id="GO:0004660">
    <property type="term" value="F:protein farnesyltransferase activity"/>
    <property type="evidence" value="ECO:0007669"/>
    <property type="project" value="UniProtKB-UniRule"/>
</dbReference>
<dbReference type="CDD" id="cd02893">
    <property type="entry name" value="FTase"/>
    <property type="match status" value="1"/>
</dbReference>
<dbReference type="GO" id="GO:0008270">
    <property type="term" value="F:zinc ion binding"/>
    <property type="evidence" value="ECO:0007669"/>
    <property type="project" value="UniProtKB-UniRule"/>
</dbReference>
<dbReference type="GO" id="GO:0097354">
    <property type="term" value="P:prenylation"/>
    <property type="evidence" value="ECO:0007669"/>
    <property type="project" value="UniProtKB-UniRule"/>
</dbReference>
<reference evidence="11 12" key="1">
    <citation type="submission" date="2017-03" db="EMBL/GenBank/DDBJ databases">
        <title>Widespread Adenine N6-methylation of Active Genes in Fungi.</title>
        <authorList>
            <consortium name="DOE Joint Genome Institute"/>
            <person name="Mondo S.J."/>
            <person name="Dannebaum R.O."/>
            <person name="Kuo R.C."/>
            <person name="Louie K.B."/>
            <person name="Bewick A.J."/>
            <person name="Labutti K."/>
            <person name="Haridas S."/>
            <person name="Kuo A."/>
            <person name="Salamov A."/>
            <person name="Ahrendt S.R."/>
            <person name="Lau R."/>
            <person name="Bowen B.P."/>
            <person name="Lipzen A."/>
            <person name="Sullivan W."/>
            <person name="Andreopoulos W.B."/>
            <person name="Clum A."/>
            <person name="Lindquist E."/>
            <person name="Daum C."/>
            <person name="Northen T.R."/>
            <person name="Ramamoorthy G."/>
            <person name="Schmitz R.J."/>
            <person name="Gryganskyi A."/>
            <person name="Culley D."/>
            <person name="Magnuson J."/>
            <person name="James T.Y."/>
            <person name="O'Malley M.A."/>
            <person name="Stajich J.E."/>
            <person name="Spatafora J.W."/>
            <person name="Visel A."/>
            <person name="Grigoriev I.V."/>
        </authorList>
    </citation>
    <scope>NUCLEOTIDE SEQUENCE [LARGE SCALE GENOMIC DNA]</scope>
    <source>
        <strain evidence="11 12">NRRL Y-17943</strain>
    </source>
</reference>
<dbReference type="GO" id="GO:0005965">
    <property type="term" value="C:protein farnesyltransferase complex"/>
    <property type="evidence" value="ECO:0007669"/>
    <property type="project" value="UniProtKB-UniRule"/>
</dbReference>
<dbReference type="Proteomes" id="UP000193218">
    <property type="component" value="Unassembled WGS sequence"/>
</dbReference>
<accession>A0A1Y1UM34</accession>
<comment type="function">
    <text evidence="9">Catalyzes the transfer of a farnesyl moiety from farnesyl diphosphate to a cysteine at the fourth position from the C-terminus of several proteins. The beta subunit is responsible for peptide-binding.</text>
</comment>
<evidence type="ECO:0000313" key="12">
    <source>
        <dbReference type="Proteomes" id="UP000193218"/>
    </source>
</evidence>
<dbReference type="PANTHER" id="PTHR11774:SF6">
    <property type="entry name" value="PROTEIN FARNESYLTRANSFERASE SUBUNIT BETA"/>
    <property type="match status" value="1"/>
</dbReference>